<dbReference type="RefSeq" id="WP_004439567.1">
    <property type="nucleotide sequence ID" value="NZ_JH414756.1"/>
</dbReference>
<dbReference type="UniPathway" id="UPA00135">
    <property type="reaction ID" value="UER00197"/>
</dbReference>
<dbReference type="Gene3D" id="3.90.1150.10">
    <property type="entry name" value="Aspartate Aminotransferase, domain 1"/>
    <property type="match status" value="1"/>
</dbReference>
<comment type="catalytic activity">
    <reaction evidence="9 11">
        <text>4-(phosphooxy)-L-threonine + 2-oxoglutarate = (R)-3-hydroxy-2-oxo-4-phosphooxybutanoate + L-glutamate</text>
        <dbReference type="Rhea" id="RHEA:16573"/>
        <dbReference type="ChEBI" id="CHEBI:16810"/>
        <dbReference type="ChEBI" id="CHEBI:29985"/>
        <dbReference type="ChEBI" id="CHEBI:58452"/>
        <dbReference type="ChEBI" id="CHEBI:58538"/>
        <dbReference type="EC" id="2.6.1.52"/>
    </reaction>
</comment>
<proteinExistence type="inferred from homology"/>
<comment type="pathway">
    <text evidence="2 11 12">Amino-acid biosynthesis; L-serine biosynthesis; L-serine from 3-phospho-D-glycerate: step 2/3.</text>
</comment>
<evidence type="ECO:0000259" key="13">
    <source>
        <dbReference type="Pfam" id="PF00266"/>
    </source>
</evidence>
<feature type="binding site" evidence="11">
    <location>
        <begin position="237"/>
        <end position="238"/>
    </location>
    <ligand>
        <name>pyridoxal 5'-phosphate</name>
        <dbReference type="ChEBI" id="CHEBI:597326"/>
    </ligand>
</feature>
<gene>
    <name evidence="11" type="primary">serC</name>
    <name evidence="14" type="ORF">HMPREF1015_02041</name>
</gene>
<dbReference type="HAMAP" id="MF_00160">
    <property type="entry name" value="SerC_aminotrans_5"/>
    <property type="match status" value="1"/>
</dbReference>
<comment type="caution">
    <text evidence="11">Lacks conserved residue(s) required for the propagation of feature annotation.</text>
</comment>
<dbReference type="PANTHER" id="PTHR43247">
    <property type="entry name" value="PHOSPHOSERINE AMINOTRANSFERASE"/>
    <property type="match status" value="1"/>
</dbReference>
<keyword evidence="5 11" id="KW-0028">Amino-acid biosynthesis</keyword>
<dbReference type="FunFam" id="3.40.640.10:FF:000010">
    <property type="entry name" value="Phosphoserine aminotransferase"/>
    <property type="match status" value="1"/>
</dbReference>
<dbReference type="PANTHER" id="PTHR43247:SF1">
    <property type="entry name" value="PHOSPHOSERINE AMINOTRANSFERASE"/>
    <property type="match status" value="1"/>
</dbReference>
<evidence type="ECO:0000313" key="14">
    <source>
        <dbReference type="EMBL" id="EHL77690.1"/>
    </source>
</evidence>
<keyword evidence="6 11" id="KW-0808">Transferase</keyword>
<evidence type="ECO:0000256" key="2">
    <source>
        <dbReference type="ARBA" id="ARBA00005099"/>
    </source>
</evidence>
<reference evidence="14 15" key="1">
    <citation type="submission" date="2011-09" db="EMBL/GenBank/DDBJ databases">
        <title>The Genome Sequence of Bacillus smithii 7_3_47FAA.</title>
        <authorList>
            <consortium name="The Broad Institute Genome Sequencing Platform"/>
            <person name="Earl A."/>
            <person name="Ward D."/>
            <person name="Feldgarden M."/>
            <person name="Gevers D."/>
            <person name="Daigneault M."/>
            <person name="Strauss J."/>
            <person name="Allen-Vercoe E."/>
            <person name="Young S.K."/>
            <person name="Zeng Q."/>
            <person name="Gargeya S."/>
            <person name="Fitzgerald M."/>
            <person name="Haas B."/>
            <person name="Abouelleil A."/>
            <person name="Alvarado L."/>
            <person name="Arachchi H.M."/>
            <person name="Berlin A."/>
            <person name="Brown A."/>
            <person name="Chapman S.B."/>
            <person name="Chen Z."/>
            <person name="Dunbar C."/>
            <person name="Freedman E."/>
            <person name="Gearin G."/>
            <person name="Goldberg J."/>
            <person name="Griggs A."/>
            <person name="Gujja S."/>
            <person name="Heiman D."/>
            <person name="Howarth C."/>
            <person name="Larson L."/>
            <person name="Lui A."/>
            <person name="MacDonald P.J.P."/>
            <person name="Montmayeur A."/>
            <person name="Murphy C."/>
            <person name="Neiman D."/>
            <person name="Pearson M."/>
            <person name="Priest M."/>
            <person name="Roberts A."/>
            <person name="Saif S."/>
            <person name="Shea T."/>
            <person name="Shenoy N."/>
            <person name="Sisk P."/>
            <person name="Stolte C."/>
            <person name="Sykes S."/>
            <person name="Wortman J."/>
            <person name="Nusbaum C."/>
            <person name="Birren B."/>
        </authorList>
    </citation>
    <scope>NUCLEOTIDE SEQUENCE [LARGE SCALE GENOMIC DNA]</scope>
    <source>
        <strain evidence="14 15">7_3_47FAA</strain>
    </source>
</reference>
<feature type="binding site" evidence="11">
    <location>
        <position position="172"/>
    </location>
    <ligand>
        <name>pyridoxal 5'-phosphate</name>
        <dbReference type="ChEBI" id="CHEBI:597326"/>
    </ligand>
</feature>
<evidence type="ECO:0000313" key="15">
    <source>
        <dbReference type="Proteomes" id="UP000011747"/>
    </source>
</evidence>
<dbReference type="PIRSF" id="PIRSF000525">
    <property type="entry name" value="SerC"/>
    <property type="match status" value="1"/>
</dbReference>
<feature type="binding site" evidence="11">
    <location>
        <position position="195"/>
    </location>
    <ligand>
        <name>pyridoxal 5'-phosphate</name>
        <dbReference type="ChEBI" id="CHEBI:597326"/>
    </ligand>
</feature>
<dbReference type="Proteomes" id="UP000011747">
    <property type="component" value="Unassembled WGS sequence"/>
</dbReference>
<dbReference type="CDD" id="cd00611">
    <property type="entry name" value="PSAT_like"/>
    <property type="match status" value="1"/>
</dbReference>
<comment type="subcellular location">
    <subcellularLocation>
        <location evidence="11">Cytoplasm</location>
    </subcellularLocation>
</comment>
<feature type="domain" description="Aminotransferase class V" evidence="13">
    <location>
        <begin position="4"/>
        <end position="348"/>
    </location>
</feature>
<feature type="binding site" evidence="11">
    <location>
        <position position="102"/>
    </location>
    <ligand>
        <name>pyridoxal 5'-phosphate</name>
        <dbReference type="ChEBI" id="CHEBI:597326"/>
    </ligand>
</feature>
<comment type="caution">
    <text evidence="14">The sequence shown here is derived from an EMBL/GenBank/DDBJ whole genome shotgun (WGS) entry which is preliminary data.</text>
</comment>
<evidence type="ECO:0000256" key="5">
    <source>
        <dbReference type="ARBA" id="ARBA00022605"/>
    </source>
</evidence>
<dbReference type="InterPro" id="IPR015422">
    <property type="entry name" value="PyrdxlP-dep_Trfase_small"/>
</dbReference>
<keyword evidence="8 11" id="KW-0718">Serine biosynthesis</keyword>
<keyword evidence="15" id="KW-1185">Reference proteome</keyword>
<dbReference type="SUPFAM" id="SSF53383">
    <property type="entry name" value="PLP-dependent transferases"/>
    <property type="match status" value="1"/>
</dbReference>
<evidence type="ECO:0000256" key="3">
    <source>
        <dbReference type="ARBA" id="ARBA00006904"/>
    </source>
</evidence>
<dbReference type="InterPro" id="IPR020578">
    <property type="entry name" value="Aminotrans_V_PyrdxlP_BS"/>
</dbReference>
<dbReference type="InterPro" id="IPR000192">
    <property type="entry name" value="Aminotrans_V_dom"/>
</dbReference>
<dbReference type="GO" id="GO:0030170">
    <property type="term" value="F:pyridoxal phosphate binding"/>
    <property type="evidence" value="ECO:0007669"/>
    <property type="project" value="UniProtKB-UniRule"/>
</dbReference>
<sequence>MERVFNFSAGPSMLPLPVLEKVQKELLNYRGTGMSVMELSHRSSAFEEIIQEAEVLLRELMSIPDNYKVLFLQGGASLQFAMIPMNLLVKNKKADFVHTGSWSKKAMAEAKKFGEVRVVASSEDKKFSYIPSLDPAMFSEDADYVHITTNNTIEGTCYFSVPDTGSIPLVADMSSNILAQEYDVSKFGLIYAGAQKNIGPAGLTVVIIREDLIGNAPENCPVMLNYQTHSDKGSLYNTPPTFSIYVAKLVFEWLKELGGVSVMEKINREKAQLLYEFLDQSELFHSPVEKESRSLMNIPFTLPSEELNTQFIKEAKAQGLETLKGHRTVGGMRASIYNAMPIEGVKKLVEFMKSFEAKTARRNRSNVHN</sequence>
<feature type="binding site" evidence="11">
    <location>
        <begin position="76"/>
        <end position="77"/>
    </location>
    <ligand>
        <name>pyridoxal 5'-phosphate</name>
        <dbReference type="ChEBI" id="CHEBI:597326"/>
    </ligand>
</feature>
<dbReference type="InterPro" id="IPR015424">
    <property type="entry name" value="PyrdxlP-dep_Trfase"/>
</dbReference>
<dbReference type="HOGENOM" id="CLU_034866_0_2_9"/>
<evidence type="ECO:0000256" key="8">
    <source>
        <dbReference type="ARBA" id="ARBA00023299"/>
    </source>
</evidence>
<keyword evidence="11" id="KW-0963">Cytoplasm</keyword>
<comment type="function">
    <text evidence="1 11">Catalyzes the reversible conversion of 3-phosphohydroxypyruvate to phosphoserine and of 3-hydroxy-2-oxo-4-phosphonooxybutanoate to phosphohydroxythreonine.</text>
</comment>
<dbReference type="GO" id="GO:0005737">
    <property type="term" value="C:cytoplasm"/>
    <property type="evidence" value="ECO:0007669"/>
    <property type="project" value="UniProtKB-SubCell"/>
</dbReference>
<accession>G9QLY3</accession>
<dbReference type="AlphaFoldDB" id="G9QLY3"/>
<dbReference type="InterPro" id="IPR022278">
    <property type="entry name" value="Pser_aminoTfrase"/>
</dbReference>
<dbReference type="EC" id="2.6.1.52" evidence="11"/>
<feature type="binding site" evidence="11">
    <location>
        <position position="152"/>
    </location>
    <ligand>
        <name>pyridoxal 5'-phosphate</name>
        <dbReference type="ChEBI" id="CHEBI:597326"/>
    </ligand>
</feature>
<feature type="binding site" evidence="11">
    <location>
        <position position="42"/>
    </location>
    <ligand>
        <name>L-glutamate</name>
        <dbReference type="ChEBI" id="CHEBI:29985"/>
    </ligand>
</feature>
<evidence type="ECO:0000256" key="1">
    <source>
        <dbReference type="ARBA" id="ARBA00003483"/>
    </source>
</evidence>
<evidence type="ECO:0000256" key="7">
    <source>
        <dbReference type="ARBA" id="ARBA00022898"/>
    </source>
</evidence>
<name>G9QLY3_9BACI</name>
<evidence type="ECO:0000256" key="9">
    <source>
        <dbReference type="ARBA" id="ARBA00047630"/>
    </source>
</evidence>
<evidence type="ECO:0000256" key="6">
    <source>
        <dbReference type="ARBA" id="ARBA00022679"/>
    </source>
</evidence>
<keyword evidence="4 11" id="KW-0032">Aminotransferase</keyword>
<comment type="subunit">
    <text evidence="11">Homodimer.</text>
</comment>
<dbReference type="GO" id="GO:0004648">
    <property type="term" value="F:O-phospho-L-serine:2-oxoglutarate aminotransferase activity"/>
    <property type="evidence" value="ECO:0007669"/>
    <property type="project" value="UniProtKB-UniRule"/>
</dbReference>
<comment type="cofactor">
    <cofactor evidence="11">
        <name>pyridoxal 5'-phosphate</name>
        <dbReference type="ChEBI" id="CHEBI:597326"/>
    </cofactor>
    <text evidence="11">Binds 1 pyridoxal phosphate per subunit.</text>
</comment>
<dbReference type="EMBL" id="ACWF01000108">
    <property type="protein sequence ID" value="EHL77690.1"/>
    <property type="molecule type" value="Genomic_DNA"/>
</dbReference>
<comment type="similarity">
    <text evidence="3 11">Belongs to the class-V pyridoxal-phosphate-dependent aminotransferase family. SerC subfamily.</text>
</comment>
<evidence type="ECO:0000256" key="4">
    <source>
        <dbReference type="ARBA" id="ARBA00022576"/>
    </source>
</evidence>
<organism evidence="14 15">
    <name type="scientific">Bacillus smithii 7_3_47FAA</name>
    <dbReference type="NCBI Taxonomy" id="665952"/>
    <lineage>
        <taxon>Bacteria</taxon>
        <taxon>Bacillati</taxon>
        <taxon>Bacillota</taxon>
        <taxon>Bacilli</taxon>
        <taxon>Bacillales</taxon>
        <taxon>Bacillaceae</taxon>
        <taxon>Bacillus</taxon>
    </lineage>
</organism>
<evidence type="ECO:0000256" key="10">
    <source>
        <dbReference type="ARBA" id="ARBA00049007"/>
    </source>
</evidence>
<dbReference type="PROSITE" id="PS00595">
    <property type="entry name" value="AA_TRANSFER_CLASS_5"/>
    <property type="match status" value="1"/>
</dbReference>
<dbReference type="NCBIfam" id="TIGR01364">
    <property type="entry name" value="serC_1"/>
    <property type="match status" value="1"/>
</dbReference>
<dbReference type="FunFam" id="3.90.1150.10:FF:000006">
    <property type="entry name" value="Phosphoserine aminotransferase"/>
    <property type="match status" value="1"/>
</dbReference>
<comment type="catalytic activity">
    <reaction evidence="10 11 12">
        <text>O-phospho-L-serine + 2-oxoglutarate = 3-phosphooxypyruvate + L-glutamate</text>
        <dbReference type="Rhea" id="RHEA:14329"/>
        <dbReference type="ChEBI" id="CHEBI:16810"/>
        <dbReference type="ChEBI" id="CHEBI:18110"/>
        <dbReference type="ChEBI" id="CHEBI:29985"/>
        <dbReference type="ChEBI" id="CHEBI:57524"/>
        <dbReference type="EC" id="2.6.1.52"/>
    </reaction>
</comment>
<feature type="modified residue" description="N6-(pyridoxal phosphate)lysine" evidence="11">
    <location>
        <position position="196"/>
    </location>
</feature>
<dbReference type="Pfam" id="PF00266">
    <property type="entry name" value="Aminotran_5"/>
    <property type="match status" value="1"/>
</dbReference>
<keyword evidence="7 11" id="KW-0663">Pyridoxal phosphate</keyword>
<protein>
    <recommendedName>
        <fullName evidence="11">Phosphoserine aminotransferase</fullName>
        <ecNumber evidence="11">2.6.1.52</ecNumber>
    </recommendedName>
    <alternativeName>
        <fullName evidence="11">Phosphohydroxythreonine aminotransferase</fullName>
        <shortName evidence="11">PSAT</shortName>
    </alternativeName>
</protein>
<dbReference type="InterPro" id="IPR015421">
    <property type="entry name" value="PyrdxlP-dep_Trfase_major"/>
</dbReference>
<dbReference type="Gene3D" id="3.40.640.10">
    <property type="entry name" value="Type I PLP-dependent aspartate aminotransferase-like (Major domain)"/>
    <property type="match status" value="1"/>
</dbReference>
<dbReference type="GO" id="GO:0006564">
    <property type="term" value="P:L-serine biosynthetic process"/>
    <property type="evidence" value="ECO:0007669"/>
    <property type="project" value="UniProtKB-UniRule"/>
</dbReference>
<dbReference type="PATRIC" id="fig|665952.3.peg.2084"/>
<evidence type="ECO:0000256" key="11">
    <source>
        <dbReference type="HAMAP-Rule" id="MF_00160"/>
    </source>
</evidence>
<dbReference type="NCBIfam" id="NF003764">
    <property type="entry name" value="PRK05355.1"/>
    <property type="match status" value="1"/>
</dbReference>
<evidence type="ECO:0000256" key="12">
    <source>
        <dbReference type="RuleBase" id="RU004505"/>
    </source>
</evidence>